<dbReference type="NCBIfam" id="TIGR00169">
    <property type="entry name" value="leuB"/>
    <property type="match status" value="1"/>
</dbReference>
<comment type="cofactor">
    <cofactor evidence="16 17">
        <name>Mg(2+)</name>
        <dbReference type="ChEBI" id="CHEBI:18420"/>
    </cofactor>
    <cofactor evidence="16 17">
        <name>Mn(2+)</name>
        <dbReference type="ChEBI" id="CHEBI:29035"/>
    </cofactor>
    <text evidence="16 17">Binds 1 Mg(2+) or Mn(2+) ion per subunit.</text>
</comment>
<dbReference type="PROSITE" id="PS00470">
    <property type="entry name" value="IDH_IMDH"/>
    <property type="match status" value="1"/>
</dbReference>
<keyword evidence="13 16" id="KW-0520">NAD</keyword>
<feature type="binding site" evidence="16">
    <location>
        <position position="135"/>
    </location>
    <ligand>
        <name>substrate</name>
    </ligand>
</feature>
<keyword evidence="10 16" id="KW-0479">Metal-binding</keyword>
<dbReference type="GO" id="GO:0003862">
    <property type="term" value="F:3-isopropylmalate dehydrogenase activity"/>
    <property type="evidence" value="ECO:0007669"/>
    <property type="project" value="UniProtKB-UniRule"/>
</dbReference>
<sequence length="356" mass="38747">MDFKIAVIKGDGVGPEIVDEGLKVLDKIAQKYNHKFECTNVLGGGAAIDVTGEPLPKESLDTCKASDAVLLGAVGGPKWDNIESSKRPEKGLLALRSGLGLFVNLRPATMHESIKEASPLRADIVEKGVDFVVVRELTGGIYFGERKTGVENGVEFAYDVEKYDENEIRRIGKKAFETAMIRNKKLTCVDKANVLDSSKLWRKVLNELAKDYPEVELSYMYVDNAAMQLVKDPSQFDVIVTNNIFGDIISDEASMITGSIGMLPSASVRGDDFGMYEPIHGSAPDIAGQNVVNPIATILSVAMMLRYSFKLEEEAKAIEAAVTNVLNAGYRTKDIYNGVGEVVGTKEMGDLIAKEI</sequence>
<feature type="binding site" evidence="16">
    <location>
        <position position="96"/>
    </location>
    <ligand>
        <name>substrate</name>
    </ligand>
</feature>
<keyword evidence="16" id="KW-0464">Manganese</keyword>
<comment type="pathway">
    <text evidence="4 16 17">Amino-acid biosynthesis; L-leucine biosynthesis; L-leucine from 3-methyl-2-oxobutanoate: step 3/4.</text>
</comment>
<feature type="binding site" evidence="16">
    <location>
        <position position="106"/>
    </location>
    <ligand>
        <name>substrate</name>
    </ligand>
</feature>
<dbReference type="RefSeq" id="WP_156530858.1">
    <property type="nucleotide sequence ID" value="NZ_CACRUE010000026.1"/>
</dbReference>
<evidence type="ECO:0000256" key="15">
    <source>
        <dbReference type="ARBA" id="ARBA00023577"/>
    </source>
</evidence>
<dbReference type="GO" id="GO:0051287">
    <property type="term" value="F:NAD binding"/>
    <property type="evidence" value="ECO:0007669"/>
    <property type="project" value="InterPro"/>
</dbReference>
<evidence type="ECO:0000259" key="18">
    <source>
        <dbReference type="SMART" id="SM01329"/>
    </source>
</evidence>
<evidence type="ECO:0000256" key="6">
    <source>
        <dbReference type="ARBA" id="ARBA00011738"/>
    </source>
</evidence>
<evidence type="ECO:0000256" key="10">
    <source>
        <dbReference type="ARBA" id="ARBA00022723"/>
    </source>
</evidence>
<comment type="function">
    <text evidence="15 16 17">Catalyzes the oxidation of 3-carboxy-2-hydroxy-4-methylpentanoate (3-isopropylmalate) to 3-carboxy-4-methyl-2-oxopentanoate. The product decarboxylates to 4-methyl-2 oxopentanoate.</text>
</comment>
<feature type="domain" description="Isopropylmalate dehydrogenase-like" evidence="18">
    <location>
        <begin position="4"/>
        <end position="352"/>
    </location>
</feature>
<comment type="subcellular location">
    <subcellularLocation>
        <location evidence="3 16">Cytoplasm</location>
    </subcellularLocation>
</comment>
<proteinExistence type="inferred from homology"/>
<dbReference type="EMBL" id="CACRUE010000026">
    <property type="protein sequence ID" value="VYU08839.1"/>
    <property type="molecule type" value="Genomic_DNA"/>
</dbReference>
<evidence type="ECO:0000256" key="9">
    <source>
        <dbReference type="ARBA" id="ARBA00022605"/>
    </source>
</evidence>
<reference evidence="19" key="1">
    <citation type="submission" date="2019-11" db="EMBL/GenBank/DDBJ databases">
        <authorList>
            <person name="Feng L."/>
        </authorList>
    </citation>
    <scope>NUCLEOTIDE SEQUENCE</scope>
    <source>
        <strain evidence="19">IbartlettiiLFYP30</strain>
    </source>
</reference>
<evidence type="ECO:0000256" key="3">
    <source>
        <dbReference type="ARBA" id="ARBA00004496"/>
    </source>
</evidence>
<dbReference type="HAMAP" id="MF_01033">
    <property type="entry name" value="LeuB_type1"/>
    <property type="match status" value="1"/>
</dbReference>
<dbReference type="InterPro" id="IPR004429">
    <property type="entry name" value="Isopropylmalate_DH"/>
</dbReference>
<keyword evidence="8 16" id="KW-0963">Cytoplasm</keyword>
<comment type="subunit">
    <text evidence="6 16 17">Homodimer.</text>
</comment>
<dbReference type="UniPathway" id="UPA00048">
    <property type="reaction ID" value="UER00072"/>
</dbReference>
<keyword evidence="14 16" id="KW-0100">Branched-chain amino acid biosynthesis</keyword>
<evidence type="ECO:0000256" key="5">
    <source>
        <dbReference type="ARBA" id="ARBA00008319"/>
    </source>
</evidence>
<evidence type="ECO:0000256" key="13">
    <source>
        <dbReference type="ARBA" id="ARBA00023027"/>
    </source>
</evidence>
<evidence type="ECO:0000256" key="7">
    <source>
        <dbReference type="ARBA" id="ARBA00022430"/>
    </source>
</evidence>
<feature type="binding site" evidence="16">
    <location>
        <begin position="281"/>
        <end position="293"/>
    </location>
    <ligand>
        <name>NAD(+)</name>
        <dbReference type="ChEBI" id="CHEBI:57540"/>
    </ligand>
</feature>
<name>A0A6N3C1C2_9FIRM</name>
<dbReference type="PANTHER" id="PTHR42979">
    <property type="entry name" value="3-ISOPROPYLMALATE DEHYDROGENASE"/>
    <property type="match status" value="1"/>
</dbReference>
<dbReference type="Gene3D" id="3.40.718.10">
    <property type="entry name" value="Isopropylmalate Dehydrogenase"/>
    <property type="match status" value="1"/>
</dbReference>
<evidence type="ECO:0000256" key="1">
    <source>
        <dbReference type="ARBA" id="ARBA00000624"/>
    </source>
</evidence>
<dbReference type="FunFam" id="3.40.718.10:FF:000028">
    <property type="entry name" value="3-isopropylmalate dehydrogenase"/>
    <property type="match status" value="1"/>
</dbReference>
<comment type="catalytic activity">
    <reaction evidence="1 16 17">
        <text>(2R,3S)-3-isopropylmalate + NAD(+) = 4-methyl-2-oxopentanoate + CO2 + NADH</text>
        <dbReference type="Rhea" id="RHEA:32271"/>
        <dbReference type="ChEBI" id="CHEBI:16526"/>
        <dbReference type="ChEBI" id="CHEBI:17865"/>
        <dbReference type="ChEBI" id="CHEBI:35121"/>
        <dbReference type="ChEBI" id="CHEBI:57540"/>
        <dbReference type="ChEBI" id="CHEBI:57945"/>
        <dbReference type="EC" id="1.1.1.85"/>
    </reaction>
</comment>
<protein>
    <recommendedName>
        <fullName evidence="16">3-isopropylmalate dehydrogenase</fullName>
        <ecNumber evidence="16">1.1.1.85</ecNumber>
    </recommendedName>
    <alternativeName>
        <fullName evidence="16">3-IPM-DH</fullName>
    </alternativeName>
    <alternativeName>
        <fullName evidence="16">Beta-IPM dehydrogenase</fullName>
        <shortName evidence="16">IMDH</shortName>
    </alternativeName>
</protein>
<evidence type="ECO:0000313" key="19">
    <source>
        <dbReference type="EMBL" id="VYU08839.1"/>
    </source>
</evidence>
<gene>
    <name evidence="16 19" type="primary">leuB</name>
    <name evidence="19" type="ORF">IBLFYP30_01707</name>
</gene>
<keyword evidence="11 16" id="KW-0460">Magnesium</keyword>
<evidence type="ECO:0000256" key="17">
    <source>
        <dbReference type="RuleBase" id="RU004445"/>
    </source>
</evidence>
<evidence type="ECO:0000256" key="12">
    <source>
        <dbReference type="ARBA" id="ARBA00023002"/>
    </source>
</evidence>
<feature type="binding site" evidence="16">
    <location>
        <position position="247"/>
    </location>
    <ligand>
        <name>Mg(2+)</name>
        <dbReference type="ChEBI" id="CHEBI:18420"/>
    </ligand>
</feature>
<dbReference type="InterPro" id="IPR024084">
    <property type="entry name" value="IsoPropMal-DH-like_dom"/>
</dbReference>
<evidence type="ECO:0000256" key="8">
    <source>
        <dbReference type="ARBA" id="ARBA00022490"/>
    </source>
</evidence>
<dbReference type="PANTHER" id="PTHR42979:SF1">
    <property type="entry name" value="3-ISOPROPYLMALATE DEHYDROGENASE"/>
    <property type="match status" value="1"/>
</dbReference>
<dbReference type="EC" id="1.1.1.85" evidence="16"/>
<keyword evidence="12 16" id="KW-0560">Oxidoreductase</keyword>
<dbReference type="GO" id="GO:0000287">
    <property type="term" value="F:magnesium ion binding"/>
    <property type="evidence" value="ECO:0007669"/>
    <property type="project" value="InterPro"/>
</dbReference>
<dbReference type="GO" id="GO:0009098">
    <property type="term" value="P:L-leucine biosynthetic process"/>
    <property type="evidence" value="ECO:0007669"/>
    <property type="project" value="UniProtKB-UniRule"/>
</dbReference>
<feature type="binding site" evidence="16">
    <location>
        <position position="223"/>
    </location>
    <ligand>
        <name>Mg(2+)</name>
        <dbReference type="ChEBI" id="CHEBI:18420"/>
    </ligand>
</feature>
<evidence type="ECO:0000256" key="4">
    <source>
        <dbReference type="ARBA" id="ARBA00004762"/>
    </source>
</evidence>
<feature type="site" description="Important for catalysis" evidence="16">
    <location>
        <position position="191"/>
    </location>
</feature>
<dbReference type="SMART" id="SM01329">
    <property type="entry name" value="Iso_dh"/>
    <property type="match status" value="1"/>
</dbReference>
<comment type="cofactor">
    <cofactor evidence="2">
        <name>Mn(2+)</name>
        <dbReference type="ChEBI" id="CHEBI:29035"/>
    </cofactor>
</comment>
<dbReference type="SUPFAM" id="SSF53659">
    <property type="entry name" value="Isocitrate/Isopropylmalate dehydrogenase-like"/>
    <property type="match status" value="1"/>
</dbReference>
<keyword evidence="7 16" id="KW-0432">Leucine biosynthesis</keyword>
<comment type="similarity">
    <text evidence="5 16">Belongs to the isocitrate and isopropylmalate dehydrogenases family. LeuB type 1 subfamily.</text>
</comment>
<evidence type="ECO:0000256" key="16">
    <source>
        <dbReference type="HAMAP-Rule" id="MF_01033"/>
    </source>
</evidence>
<keyword evidence="9 16" id="KW-0028">Amino-acid biosynthesis</keyword>
<evidence type="ECO:0000256" key="2">
    <source>
        <dbReference type="ARBA" id="ARBA00001936"/>
    </source>
</evidence>
<dbReference type="Pfam" id="PF00180">
    <property type="entry name" value="Iso_dh"/>
    <property type="match status" value="1"/>
</dbReference>
<evidence type="ECO:0000256" key="14">
    <source>
        <dbReference type="ARBA" id="ARBA00023304"/>
    </source>
</evidence>
<feature type="binding site" evidence="16">
    <location>
        <position position="251"/>
    </location>
    <ligand>
        <name>Mg(2+)</name>
        <dbReference type="ChEBI" id="CHEBI:18420"/>
    </ligand>
</feature>
<accession>A0A6N3C1C2</accession>
<dbReference type="InterPro" id="IPR019818">
    <property type="entry name" value="IsoCit/isopropylmalate_DH_CS"/>
</dbReference>
<feature type="binding site" evidence="16">
    <location>
        <position position="223"/>
    </location>
    <ligand>
        <name>substrate</name>
    </ligand>
</feature>
<dbReference type="AlphaFoldDB" id="A0A6N3C1C2"/>
<evidence type="ECO:0000256" key="11">
    <source>
        <dbReference type="ARBA" id="ARBA00022842"/>
    </source>
</evidence>
<feature type="binding site" evidence="16">
    <location>
        <begin position="76"/>
        <end position="89"/>
    </location>
    <ligand>
        <name>NAD(+)</name>
        <dbReference type="ChEBI" id="CHEBI:57540"/>
    </ligand>
</feature>
<feature type="site" description="Important for catalysis" evidence="16">
    <location>
        <position position="142"/>
    </location>
</feature>
<organism evidence="19">
    <name type="scientific">Intestinibacter bartlettii</name>
    <dbReference type="NCBI Taxonomy" id="261299"/>
    <lineage>
        <taxon>Bacteria</taxon>
        <taxon>Bacillati</taxon>
        <taxon>Bacillota</taxon>
        <taxon>Clostridia</taxon>
        <taxon>Peptostreptococcales</taxon>
        <taxon>Peptostreptococcaceae</taxon>
        <taxon>Intestinibacter</taxon>
    </lineage>
</organism>
<dbReference type="GO" id="GO:0005829">
    <property type="term" value="C:cytosol"/>
    <property type="evidence" value="ECO:0007669"/>
    <property type="project" value="TreeGrafter"/>
</dbReference>